<gene>
    <name evidence="2" type="ORF">APUU_11926S</name>
</gene>
<dbReference type="GeneID" id="64969103"/>
<dbReference type="RefSeq" id="XP_041551292.1">
    <property type="nucleotide sequence ID" value="XM_041698070.1"/>
</dbReference>
<accession>A0A7R7XDL1</accession>
<dbReference type="KEGG" id="apuu:APUU_11926S"/>
<protein>
    <submittedName>
        <fullName evidence="2">Uncharacterized protein</fullName>
    </submittedName>
</protein>
<proteinExistence type="predicted"/>
<keyword evidence="3" id="KW-1185">Reference proteome</keyword>
<dbReference type="AlphaFoldDB" id="A0A7R7XDL1"/>
<evidence type="ECO:0000256" key="1">
    <source>
        <dbReference type="SAM" id="MobiDB-lite"/>
    </source>
</evidence>
<name>A0A7R7XDL1_9EURO</name>
<feature type="region of interest" description="Disordered" evidence="1">
    <location>
        <begin position="69"/>
        <end position="89"/>
    </location>
</feature>
<evidence type="ECO:0000313" key="3">
    <source>
        <dbReference type="Proteomes" id="UP000654913"/>
    </source>
</evidence>
<evidence type="ECO:0000313" key="2">
    <source>
        <dbReference type="EMBL" id="BCS19098.1"/>
    </source>
</evidence>
<reference evidence="2" key="2">
    <citation type="submission" date="2021-02" db="EMBL/GenBank/DDBJ databases">
        <title>Aspergillus puulaauensis MK2 genome sequence.</title>
        <authorList>
            <person name="Futagami T."/>
            <person name="Mori K."/>
            <person name="Kadooka C."/>
            <person name="Tanaka T."/>
        </authorList>
    </citation>
    <scope>NUCLEOTIDE SEQUENCE</scope>
    <source>
        <strain evidence="2">MK2</strain>
    </source>
</reference>
<feature type="compositionally biased region" description="Polar residues" evidence="1">
    <location>
        <begin position="69"/>
        <end position="81"/>
    </location>
</feature>
<dbReference type="EMBL" id="AP024443">
    <property type="protein sequence ID" value="BCS19098.1"/>
    <property type="molecule type" value="Genomic_DNA"/>
</dbReference>
<dbReference type="Proteomes" id="UP000654913">
    <property type="component" value="Chromosome 1"/>
</dbReference>
<reference evidence="2" key="1">
    <citation type="submission" date="2021-01" db="EMBL/GenBank/DDBJ databases">
        <authorList>
            <consortium name="Aspergillus puulaauensis MK2 genome sequencing consortium"/>
            <person name="Kazuki M."/>
            <person name="Futagami T."/>
        </authorList>
    </citation>
    <scope>NUCLEOTIDE SEQUENCE</scope>
    <source>
        <strain evidence="2">MK2</strain>
    </source>
</reference>
<organism evidence="2 3">
    <name type="scientific">Aspergillus puulaauensis</name>
    <dbReference type="NCBI Taxonomy" id="1220207"/>
    <lineage>
        <taxon>Eukaryota</taxon>
        <taxon>Fungi</taxon>
        <taxon>Dikarya</taxon>
        <taxon>Ascomycota</taxon>
        <taxon>Pezizomycotina</taxon>
        <taxon>Eurotiomycetes</taxon>
        <taxon>Eurotiomycetidae</taxon>
        <taxon>Eurotiales</taxon>
        <taxon>Aspergillaceae</taxon>
        <taxon>Aspergillus</taxon>
    </lineage>
</organism>
<sequence>MFWDVRISRISAVMVPVRDPSTCVLKAQAAICKAQGSQVKTQRARNWHLDLDLHCDASQWHVKPTMTFSRQPSMSASSNSGELGACMNPGRRSVQMESLQGIHARPTLGSTQ</sequence>